<dbReference type="InterPro" id="IPR044822">
    <property type="entry name" value="Myb_DNA-bind_4"/>
</dbReference>
<feature type="region of interest" description="Disordered" evidence="1">
    <location>
        <begin position="98"/>
        <end position="181"/>
    </location>
</feature>
<evidence type="ECO:0000313" key="3">
    <source>
        <dbReference type="EMBL" id="SBP80899.1"/>
    </source>
</evidence>
<feature type="compositionally biased region" description="Polar residues" evidence="1">
    <location>
        <begin position="112"/>
        <end position="122"/>
    </location>
</feature>
<dbReference type="Gene3D" id="1.10.10.60">
    <property type="entry name" value="Homeodomain-like"/>
    <property type="match status" value="1"/>
</dbReference>
<accession>A0A1A8CMB7</accession>
<gene>
    <name evidence="3" type="primary">si:dkey-159n16.4</name>
</gene>
<dbReference type="FunFam" id="1.10.10.60:FF:000032">
    <property type="entry name" value="Zinc finger and SCAN domain-containing 20"/>
    <property type="match status" value="1"/>
</dbReference>
<feature type="region of interest" description="Disordered" evidence="1">
    <location>
        <begin position="210"/>
        <end position="245"/>
    </location>
</feature>
<dbReference type="AlphaFoldDB" id="A0A1A8CMB7"/>
<dbReference type="Pfam" id="PF13837">
    <property type="entry name" value="Myb_DNA-bind_4"/>
    <property type="match status" value="1"/>
</dbReference>
<name>A0A1A8CMB7_NOTKA</name>
<evidence type="ECO:0000256" key="1">
    <source>
        <dbReference type="SAM" id="MobiDB-lite"/>
    </source>
</evidence>
<organism evidence="3">
    <name type="scientific">Nothobranchius kadleci</name>
    <name type="common">African annual killifish</name>
    <dbReference type="NCBI Taxonomy" id="1051664"/>
    <lineage>
        <taxon>Eukaryota</taxon>
        <taxon>Metazoa</taxon>
        <taxon>Chordata</taxon>
        <taxon>Craniata</taxon>
        <taxon>Vertebrata</taxon>
        <taxon>Euteleostomi</taxon>
        <taxon>Actinopterygii</taxon>
        <taxon>Neopterygii</taxon>
        <taxon>Teleostei</taxon>
        <taxon>Neoteleostei</taxon>
        <taxon>Acanthomorphata</taxon>
        <taxon>Ovalentaria</taxon>
        <taxon>Atherinomorphae</taxon>
        <taxon>Cyprinodontiformes</taxon>
        <taxon>Nothobranchiidae</taxon>
        <taxon>Nothobranchius</taxon>
    </lineage>
</organism>
<dbReference type="PANTHER" id="PTHR47595">
    <property type="entry name" value="HEAT SHOCK 70 KDA PROTEIN 14"/>
    <property type="match status" value="1"/>
</dbReference>
<reference evidence="3" key="2">
    <citation type="submission" date="2016-06" db="EMBL/GenBank/DDBJ databases">
        <title>The genome of a short-lived fish provides insights into sex chromosome evolution and the genetic control of aging.</title>
        <authorList>
            <person name="Reichwald K."/>
            <person name="Felder M."/>
            <person name="Petzold A."/>
            <person name="Koch P."/>
            <person name="Groth M."/>
            <person name="Platzer M."/>
        </authorList>
    </citation>
    <scope>NUCLEOTIDE SEQUENCE</scope>
    <source>
        <tissue evidence="3">Brain</tissue>
    </source>
</reference>
<dbReference type="PANTHER" id="PTHR47595:SF1">
    <property type="entry name" value="MYB_SANT-LIKE DNA-BINDING DOMAIN-CONTAINING PROTEIN"/>
    <property type="match status" value="1"/>
</dbReference>
<feature type="compositionally biased region" description="Polar residues" evidence="1">
    <location>
        <begin position="147"/>
        <end position="162"/>
    </location>
</feature>
<reference evidence="3" key="1">
    <citation type="submission" date="2016-05" db="EMBL/GenBank/DDBJ databases">
        <authorList>
            <person name="Lavstsen T."/>
            <person name="Jespersen J.S."/>
        </authorList>
    </citation>
    <scope>NUCLEOTIDE SEQUENCE</scope>
    <source>
        <tissue evidence="3">Brain</tissue>
    </source>
</reference>
<dbReference type="EMBL" id="HADZ01016958">
    <property type="protein sequence ID" value="SBP80899.1"/>
    <property type="molecule type" value="Transcribed_RNA"/>
</dbReference>
<sequence length="266" mass="29995">TSSPNPWSNEEVKTFLSLLSDERIQSELDGTVRNEKIFQGLAQAMFTHGFERTSKQCREKIKKLKAEYRSVKDHNSRSGADRRQWKWFAEMDAIYGERPVSNGRESGVDTATPANTGPQDNEVTLEMCADGSQDVPDTGDMDAGPSSADSGRSCSPSVSAPSVGSRPRYGKRKRGSTSVSPLLETLVESDAGFLETTRRMNSLMEQQIEADAEDRRLDREDRCLDREERREERAERREERMAQQQFNDSFLDVLRSLLSAVDKSTK</sequence>
<feature type="compositionally biased region" description="Basic and acidic residues" evidence="1">
    <location>
        <begin position="213"/>
        <end position="241"/>
    </location>
</feature>
<proteinExistence type="predicted"/>
<feature type="non-terminal residue" evidence="3">
    <location>
        <position position="1"/>
    </location>
</feature>
<feature type="domain" description="Myb/SANT-like DNA-binding" evidence="2">
    <location>
        <begin position="5"/>
        <end position="94"/>
    </location>
</feature>
<evidence type="ECO:0000259" key="2">
    <source>
        <dbReference type="Pfam" id="PF13837"/>
    </source>
</evidence>
<protein>
    <recommendedName>
        <fullName evidence="2">Myb/SANT-like DNA-binding domain-containing protein</fullName>
    </recommendedName>
</protein>